<dbReference type="GO" id="GO:0005886">
    <property type="term" value="C:plasma membrane"/>
    <property type="evidence" value="ECO:0007669"/>
    <property type="project" value="UniProtKB-SubCell"/>
</dbReference>
<evidence type="ECO:0000313" key="9">
    <source>
        <dbReference type="EMBL" id="ANP27334.1"/>
    </source>
</evidence>
<dbReference type="PROSITE" id="PS50928">
    <property type="entry name" value="ABC_TM1"/>
    <property type="match status" value="1"/>
</dbReference>
<evidence type="ECO:0000256" key="3">
    <source>
        <dbReference type="ARBA" id="ARBA00022475"/>
    </source>
</evidence>
<dbReference type="STRING" id="1630135.DAD186_07840"/>
<name>A0A1B0ZH75_9MICO</name>
<feature type="transmembrane region" description="Helical" evidence="7">
    <location>
        <begin position="24"/>
        <end position="45"/>
    </location>
</feature>
<dbReference type="InterPro" id="IPR000515">
    <property type="entry name" value="MetI-like"/>
</dbReference>
<evidence type="ECO:0000256" key="5">
    <source>
        <dbReference type="ARBA" id="ARBA00022989"/>
    </source>
</evidence>
<feature type="transmembrane region" description="Helical" evidence="7">
    <location>
        <begin position="118"/>
        <end position="139"/>
    </location>
</feature>
<dbReference type="PATRIC" id="fig|1630135.4.peg.786"/>
<dbReference type="InterPro" id="IPR050901">
    <property type="entry name" value="BP-dep_ABC_trans_perm"/>
</dbReference>
<evidence type="ECO:0000256" key="4">
    <source>
        <dbReference type="ARBA" id="ARBA00022692"/>
    </source>
</evidence>
<evidence type="ECO:0000256" key="7">
    <source>
        <dbReference type="RuleBase" id="RU363032"/>
    </source>
</evidence>
<keyword evidence="6 7" id="KW-0472">Membrane</keyword>
<keyword evidence="4 7" id="KW-0812">Transmembrane</keyword>
<gene>
    <name evidence="9" type="ORF">DAD186_07840</name>
</gene>
<evidence type="ECO:0000313" key="10">
    <source>
        <dbReference type="Proteomes" id="UP000092596"/>
    </source>
</evidence>
<sequence>MSTSTSSVTPPAENKKNPLRPANIAKALGIALLLLYALFPFYWMLTTAVDTHANSRGAGILPSGFTLDHFKTVLIDANFFEYIKVSLIVAAGTVLLSGAIALFAAIGVARYRFRLRTVVLVLVLMVQMVPLEALVIPLFLQARTLNMLNSLLGLVIVYLAFSLPFAIWNLKGFVAAVPKELEEAAYIDGAGWFRMFFSILLPLVAPGLVATSVFAFITAWNEFIFALTFMTDSSKYTVGVGLRTFFTQNTADWGPIMAASTIIALPVVIFFVLVQRQLSSGLTAGAVKG</sequence>
<protein>
    <recommendedName>
        <fullName evidence="8">ABC transmembrane type-1 domain-containing protein</fullName>
    </recommendedName>
</protein>
<dbReference type="InterPro" id="IPR035906">
    <property type="entry name" value="MetI-like_sf"/>
</dbReference>
<feature type="transmembrane region" description="Helical" evidence="7">
    <location>
        <begin position="191"/>
        <end position="220"/>
    </location>
</feature>
<feature type="transmembrane region" description="Helical" evidence="7">
    <location>
        <begin position="253"/>
        <end position="274"/>
    </location>
</feature>
<reference evidence="9 10" key="1">
    <citation type="submission" date="2015-06" db="EMBL/GenBank/DDBJ databases">
        <title>Investigation of pathophysiology for high-risk pregnancy and development of treatment modality based on it.</title>
        <authorList>
            <person name="Kim B.-C."/>
            <person name="Lim S."/>
        </authorList>
    </citation>
    <scope>NUCLEOTIDE SEQUENCE [LARGE SCALE GENOMIC DNA]</scope>
    <source>
        <strain evidence="9 10">AD1-86</strain>
    </source>
</reference>
<accession>A0A1B0ZH75</accession>
<feature type="transmembrane region" description="Helical" evidence="7">
    <location>
        <begin position="82"/>
        <end position="106"/>
    </location>
</feature>
<feature type="transmembrane region" description="Helical" evidence="7">
    <location>
        <begin position="151"/>
        <end position="170"/>
    </location>
</feature>
<evidence type="ECO:0000256" key="6">
    <source>
        <dbReference type="ARBA" id="ARBA00023136"/>
    </source>
</evidence>
<feature type="domain" description="ABC transmembrane type-1" evidence="8">
    <location>
        <begin position="83"/>
        <end position="274"/>
    </location>
</feature>
<keyword evidence="2 7" id="KW-0813">Transport</keyword>
<keyword evidence="5 7" id="KW-1133">Transmembrane helix</keyword>
<dbReference type="Pfam" id="PF00528">
    <property type="entry name" value="BPD_transp_1"/>
    <property type="match status" value="1"/>
</dbReference>
<comment type="similarity">
    <text evidence="7">Belongs to the binding-protein-dependent transport system permease family.</text>
</comment>
<dbReference type="SUPFAM" id="SSF161098">
    <property type="entry name" value="MetI-like"/>
    <property type="match status" value="1"/>
</dbReference>
<evidence type="ECO:0000256" key="2">
    <source>
        <dbReference type="ARBA" id="ARBA00022448"/>
    </source>
</evidence>
<dbReference type="PANTHER" id="PTHR32243:SF18">
    <property type="entry name" value="INNER MEMBRANE ABC TRANSPORTER PERMEASE PROTEIN YCJP"/>
    <property type="match status" value="1"/>
</dbReference>
<dbReference type="CDD" id="cd06261">
    <property type="entry name" value="TM_PBP2"/>
    <property type="match status" value="1"/>
</dbReference>
<dbReference type="PANTHER" id="PTHR32243">
    <property type="entry name" value="MALTOSE TRANSPORT SYSTEM PERMEASE-RELATED"/>
    <property type="match status" value="1"/>
</dbReference>
<dbReference type="Gene3D" id="1.10.3720.10">
    <property type="entry name" value="MetI-like"/>
    <property type="match status" value="1"/>
</dbReference>
<comment type="subcellular location">
    <subcellularLocation>
        <location evidence="1 7">Cell membrane</location>
        <topology evidence="1 7">Multi-pass membrane protein</topology>
    </subcellularLocation>
</comment>
<dbReference type="Proteomes" id="UP000092596">
    <property type="component" value="Chromosome"/>
</dbReference>
<proteinExistence type="inferred from homology"/>
<evidence type="ECO:0000259" key="8">
    <source>
        <dbReference type="PROSITE" id="PS50928"/>
    </source>
</evidence>
<dbReference type="AlphaFoldDB" id="A0A1B0ZH75"/>
<evidence type="ECO:0000256" key="1">
    <source>
        <dbReference type="ARBA" id="ARBA00004651"/>
    </source>
</evidence>
<dbReference type="GO" id="GO:0055085">
    <property type="term" value="P:transmembrane transport"/>
    <property type="evidence" value="ECO:0007669"/>
    <property type="project" value="InterPro"/>
</dbReference>
<organism evidence="9 10">
    <name type="scientific">Dermabacter vaginalis</name>
    <dbReference type="NCBI Taxonomy" id="1630135"/>
    <lineage>
        <taxon>Bacteria</taxon>
        <taxon>Bacillati</taxon>
        <taxon>Actinomycetota</taxon>
        <taxon>Actinomycetes</taxon>
        <taxon>Micrococcales</taxon>
        <taxon>Dermabacteraceae</taxon>
        <taxon>Dermabacter</taxon>
    </lineage>
</organism>
<keyword evidence="3" id="KW-1003">Cell membrane</keyword>
<dbReference type="KEGG" id="dva:DAD186_07840"/>
<dbReference type="EMBL" id="CP012117">
    <property type="protein sequence ID" value="ANP27334.1"/>
    <property type="molecule type" value="Genomic_DNA"/>
</dbReference>